<gene>
    <name evidence="1" type="ORF">WG66_13027</name>
</gene>
<evidence type="ECO:0000313" key="2">
    <source>
        <dbReference type="Proteomes" id="UP000054988"/>
    </source>
</evidence>
<dbReference type="Proteomes" id="UP000054988">
    <property type="component" value="Unassembled WGS sequence"/>
</dbReference>
<dbReference type="EMBL" id="LATX01002084">
    <property type="protein sequence ID" value="KTB34393.1"/>
    <property type="molecule type" value="Genomic_DNA"/>
</dbReference>
<comment type="caution">
    <text evidence="1">The sequence shown here is derived from an EMBL/GenBank/DDBJ whole genome shotgun (WGS) entry which is preliminary data.</text>
</comment>
<organism evidence="1 2">
    <name type="scientific">Moniliophthora roreri</name>
    <name type="common">Frosty pod rot fungus</name>
    <name type="synonym">Monilia roreri</name>
    <dbReference type="NCBI Taxonomy" id="221103"/>
    <lineage>
        <taxon>Eukaryota</taxon>
        <taxon>Fungi</taxon>
        <taxon>Dikarya</taxon>
        <taxon>Basidiomycota</taxon>
        <taxon>Agaricomycotina</taxon>
        <taxon>Agaricomycetes</taxon>
        <taxon>Agaricomycetidae</taxon>
        <taxon>Agaricales</taxon>
        <taxon>Marasmiineae</taxon>
        <taxon>Marasmiaceae</taxon>
        <taxon>Moniliophthora</taxon>
    </lineage>
</organism>
<protein>
    <submittedName>
        <fullName evidence="1">Uncharacterized protein</fullName>
    </submittedName>
</protein>
<accession>A0A0W0FDI5</accession>
<reference evidence="1 2" key="1">
    <citation type="submission" date="2015-12" db="EMBL/GenBank/DDBJ databases">
        <title>Draft genome sequence of Moniliophthora roreri, the causal agent of frosty pod rot of cacao.</title>
        <authorList>
            <person name="Aime M.C."/>
            <person name="Diaz-Valderrama J.R."/>
            <person name="Kijpornyongpan T."/>
            <person name="Phillips-Mora W."/>
        </authorList>
    </citation>
    <scope>NUCLEOTIDE SEQUENCE [LARGE SCALE GENOMIC DNA]</scope>
    <source>
        <strain evidence="1 2">MCA 2952</strain>
    </source>
</reference>
<proteinExistence type="predicted"/>
<evidence type="ECO:0000313" key="1">
    <source>
        <dbReference type="EMBL" id="KTB34393.1"/>
    </source>
</evidence>
<name>A0A0W0FDI5_MONRR</name>
<sequence>MGPALTTRS</sequence>